<gene>
    <name evidence="4" type="ORF">AWZ03_010458</name>
</gene>
<proteinExistence type="inferred from homology"/>
<keyword evidence="3" id="KW-0653">Protein transport</keyword>
<dbReference type="GO" id="GO:0015031">
    <property type="term" value="P:protein transport"/>
    <property type="evidence" value="ECO:0007669"/>
    <property type="project" value="UniProtKB-KW"/>
</dbReference>
<dbReference type="EMBL" id="LSRL02000176">
    <property type="protein sequence ID" value="TDG43118.1"/>
    <property type="molecule type" value="Genomic_DNA"/>
</dbReference>
<accession>A0A484B304</accession>
<dbReference type="OMA" id="HAMELIW"/>
<evidence type="ECO:0000256" key="2">
    <source>
        <dbReference type="ARBA" id="ARBA00022448"/>
    </source>
</evidence>
<dbReference type="InterPro" id="IPR016024">
    <property type="entry name" value="ARM-type_fold"/>
</dbReference>
<evidence type="ECO:0000313" key="5">
    <source>
        <dbReference type="Proteomes" id="UP000295192"/>
    </source>
</evidence>
<evidence type="ECO:0000313" key="4">
    <source>
        <dbReference type="EMBL" id="TDG43118.1"/>
    </source>
</evidence>
<dbReference type="AlphaFoldDB" id="A0A484B304"/>
<comment type="caution">
    <text evidence="4">The sequence shown here is derived from an EMBL/GenBank/DDBJ whole genome shotgun (WGS) entry which is preliminary data.</text>
</comment>
<reference evidence="4 5" key="1">
    <citation type="journal article" date="2019" name="J. Hered.">
        <title>An Improved Genome Assembly for Drosophila navojoa, the Basal Species in the mojavensis Cluster.</title>
        <authorList>
            <person name="Vanderlinde T."/>
            <person name="Dupim E.G."/>
            <person name="Nazario-Yepiz N.O."/>
            <person name="Carvalho A.B."/>
        </authorList>
    </citation>
    <scope>NUCLEOTIDE SEQUENCE [LARGE SCALE GENOMIC DNA]</scope>
    <source>
        <strain evidence="4">Navoj_Jal97</strain>
        <tissue evidence="4">Whole organism</tissue>
    </source>
</reference>
<organism evidence="4 5">
    <name type="scientific">Drosophila navojoa</name>
    <name type="common">Fruit fly</name>
    <dbReference type="NCBI Taxonomy" id="7232"/>
    <lineage>
        <taxon>Eukaryota</taxon>
        <taxon>Metazoa</taxon>
        <taxon>Ecdysozoa</taxon>
        <taxon>Arthropoda</taxon>
        <taxon>Hexapoda</taxon>
        <taxon>Insecta</taxon>
        <taxon>Pterygota</taxon>
        <taxon>Neoptera</taxon>
        <taxon>Endopterygota</taxon>
        <taxon>Diptera</taxon>
        <taxon>Brachycera</taxon>
        <taxon>Muscomorpha</taxon>
        <taxon>Ephydroidea</taxon>
        <taxon>Drosophilidae</taxon>
        <taxon>Drosophila</taxon>
    </lineage>
</organism>
<dbReference type="STRING" id="7232.A0A484B304"/>
<evidence type="ECO:0000256" key="1">
    <source>
        <dbReference type="ARBA" id="ARBA00010394"/>
    </source>
</evidence>
<dbReference type="Gene3D" id="1.25.10.10">
    <property type="entry name" value="Leucine-rich Repeat Variant"/>
    <property type="match status" value="1"/>
</dbReference>
<dbReference type="OrthoDB" id="7847096at2759"/>
<keyword evidence="2" id="KW-0813">Transport</keyword>
<dbReference type="PANTHER" id="PTHR23316">
    <property type="entry name" value="IMPORTIN ALPHA"/>
    <property type="match status" value="1"/>
</dbReference>
<sequence>MSTDELNFVCEKLGNFEYMDNQLESAKDYAHWLLSNMEVSWRGCLISGLLAYLREPGPQRSPRQCVKALRVLHEMTTHCTKVDLRRLVLTTDLLALMREMLQIPKLRGTIKSCCLALLSNILVSGWRMRDAVVESGLLAELLQILTQRPRGQQPVQQCDKGQVLWLLYQVLRYKVPGPTSTAIREIAAALPVLLHRSQDVELLVPALRMARLISEYHSTMVPAVVKTKLLGRVIRFVLSPLPEIQREALFVVANVCLEYRRRQTLFRFPKSILLHVHGLVLGGKPEIRLLVLQLLGGIIDNRCIKLEHFVELGLIKKIVYCASKHEKDAAVRLTAGWTLVSLALRLCRCYLDYFIDCGALHAICELVRLELPVQLLRNILVVLFLLGEKHCHRKLCLLHVMWQCNIWPKIQSLQGSNNAAVRTLCTLLTSRHAMELIWPEARIYMRM</sequence>
<dbReference type="SUPFAM" id="SSF48371">
    <property type="entry name" value="ARM repeat"/>
    <property type="match status" value="1"/>
</dbReference>
<evidence type="ECO:0000256" key="3">
    <source>
        <dbReference type="ARBA" id="ARBA00022927"/>
    </source>
</evidence>
<name>A0A484B304_DRONA</name>
<comment type="similarity">
    <text evidence="1">Belongs to the importin alpha family.</text>
</comment>
<protein>
    <submittedName>
        <fullName evidence="4">Uncharacterized protein</fullName>
    </submittedName>
</protein>
<keyword evidence="5" id="KW-1185">Reference proteome</keyword>
<dbReference type="Proteomes" id="UP000295192">
    <property type="component" value="Unassembled WGS sequence"/>
</dbReference>
<dbReference type="InterPro" id="IPR011989">
    <property type="entry name" value="ARM-like"/>
</dbReference>